<evidence type="ECO:0000256" key="1">
    <source>
        <dbReference type="SAM" id="Phobius"/>
    </source>
</evidence>
<dbReference type="KEGG" id="dru:Desru_2018"/>
<organism evidence="3 4">
    <name type="scientific">Desulforamulus ruminis (strain ATCC 23193 / DSM 2154 / NCIMB 8452 / DL)</name>
    <name type="common">Desulfotomaculum ruminis</name>
    <dbReference type="NCBI Taxonomy" id="696281"/>
    <lineage>
        <taxon>Bacteria</taxon>
        <taxon>Bacillati</taxon>
        <taxon>Bacillota</taxon>
        <taxon>Clostridia</taxon>
        <taxon>Eubacteriales</taxon>
        <taxon>Peptococcaceae</taxon>
        <taxon>Desulforamulus</taxon>
    </lineage>
</organism>
<evidence type="ECO:0000313" key="4">
    <source>
        <dbReference type="Proteomes" id="UP000009234"/>
    </source>
</evidence>
<dbReference type="RefSeq" id="WP_013842034.1">
    <property type="nucleotide sequence ID" value="NC_015589.1"/>
</dbReference>
<dbReference type="Pfam" id="PF13188">
    <property type="entry name" value="PAS_8"/>
    <property type="match status" value="1"/>
</dbReference>
<dbReference type="eggNOG" id="ENOG5033RES">
    <property type="taxonomic scope" value="Bacteria"/>
</dbReference>
<feature type="domain" description="PAS" evidence="2">
    <location>
        <begin position="286"/>
        <end position="323"/>
    </location>
</feature>
<dbReference type="STRING" id="696281.Desru_2018"/>
<gene>
    <name evidence="3" type="ordered locus">Desru_2018</name>
</gene>
<dbReference type="Proteomes" id="UP000009234">
    <property type="component" value="Chromosome"/>
</dbReference>
<evidence type="ECO:0000259" key="2">
    <source>
        <dbReference type="Pfam" id="PF13188"/>
    </source>
</evidence>
<dbReference type="InterPro" id="IPR000014">
    <property type="entry name" value="PAS"/>
</dbReference>
<keyword evidence="1" id="KW-1133">Transmembrane helix</keyword>
<dbReference type="CDD" id="cd18773">
    <property type="entry name" value="PDC1_HK_sensor"/>
    <property type="match status" value="1"/>
</dbReference>
<dbReference type="HOGENOM" id="CLU_562287_0_0_9"/>
<reference evidence="3 4" key="2">
    <citation type="journal article" date="2012" name="Stand. Genomic Sci.">
        <title>Complete genome sequence of the sulfate-reducing firmicute Desulfotomaculum ruminis type strain (DL(T)).</title>
        <authorList>
            <person name="Spring S."/>
            <person name="Visser M."/>
            <person name="Lu M."/>
            <person name="Copeland A."/>
            <person name="Lapidus A."/>
            <person name="Lucas S."/>
            <person name="Cheng J.F."/>
            <person name="Han C."/>
            <person name="Tapia R."/>
            <person name="Goodwin L.A."/>
            <person name="Pitluck S."/>
            <person name="Ivanova N."/>
            <person name="Land M."/>
            <person name="Hauser L."/>
            <person name="Larimer F."/>
            <person name="Rohde M."/>
            <person name="Goker M."/>
            <person name="Detter J.C."/>
            <person name="Kyrpides N.C."/>
            <person name="Woyke T."/>
            <person name="Schaap P.J."/>
            <person name="Plugge C.M."/>
            <person name="Muyzer G."/>
            <person name="Kuever J."/>
            <person name="Pereira I.A."/>
            <person name="Parshina S.N."/>
            <person name="Bernier-Latmani R."/>
            <person name="Stams A.J."/>
            <person name="Klenk H.P."/>
        </authorList>
    </citation>
    <scope>NUCLEOTIDE SEQUENCE [LARGE SCALE GENOMIC DNA]</scope>
    <source>
        <strain evidence="4">ATCC 23193 / DSM 2154 / NCIB 8452 / DL</strain>
    </source>
</reference>
<keyword evidence="4" id="KW-1185">Reference proteome</keyword>
<accession>F6DVB9</accession>
<dbReference type="EMBL" id="CP002780">
    <property type="protein sequence ID" value="AEG60272.1"/>
    <property type="molecule type" value="Genomic_DNA"/>
</dbReference>
<dbReference type="Gene3D" id="3.30.450.20">
    <property type="entry name" value="PAS domain"/>
    <property type="match status" value="1"/>
</dbReference>
<keyword evidence="1" id="KW-0812">Transmembrane</keyword>
<name>F6DVB9_DESRL</name>
<feature type="transmembrane region" description="Helical" evidence="1">
    <location>
        <begin position="247"/>
        <end position="267"/>
    </location>
</feature>
<keyword evidence="1" id="KW-0472">Membrane</keyword>
<dbReference type="OrthoDB" id="1803206at2"/>
<dbReference type="AlphaFoldDB" id="F6DVB9"/>
<evidence type="ECO:0000313" key="3">
    <source>
        <dbReference type="EMBL" id="AEG60272.1"/>
    </source>
</evidence>
<sequence length="494" mass="56285">MRQSPSKNIFVMFVLIFFISIFILFGIMEFRHTKNILDEYQGSLQKVAINKTNLFLEELKAVSSNGARKIEEGSDRQTLEAISSYDDRIINVYLANQGGILDSASGIKENDFIEQLARQVLQQKTNQIWISDIYLDSLTHYYVTSLVVPLKDARGSLDRVLAISFRIDRYQKEMTQEFLDDHYEIAVFDRGNYPVLWPFPKETLAAFSNQQEDFYFNNTRYNITAAQIDQAPWKVYFFTKENNFETYRAITILVLVFALYACLYQLLVEFWGVNSSKTYFENIDFAIFNQINEGVILANNSGRIIFANEAAHILFADRKNNLRNVQLKEILGNYQADNKEKSSTITLRFKDKLLKAIHSPIIKKNRILGSLTVIRVFANEEGASFKVLDKLIDMLPQGILYVDKNHEISFVNLMAKCYLGNINKGTSIEVVDQELAGLIYNQIDSGEIKRSELPASGLACEIAPVYDDDGIYAGTLVVLLTSSFDGSQDGISRA</sequence>
<protein>
    <recommendedName>
        <fullName evidence="2">PAS domain-containing protein</fullName>
    </recommendedName>
</protein>
<reference evidence="4" key="1">
    <citation type="submission" date="2011-05" db="EMBL/GenBank/DDBJ databases">
        <title>Complete sequence of Desulfotomaculum ruminis DSM 2154.</title>
        <authorList>
            <person name="Lucas S."/>
            <person name="Copeland A."/>
            <person name="Lapidus A."/>
            <person name="Cheng J.-F."/>
            <person name="Goodwin L."/>
            <person name="Pitluck S."/>
            <person name="Lu M."/>
            <person name="Detter J.C."/>
            <person name="Han C."/>
            <person name="Tapia R."/>
            <person name="Land M."/>
            <person name="Hauser L."/>
            <person name="Kyrpides N."/>
            <person name="Ivanova N."/>
            <person name="Mikhailova N."/>
            <person name="Pagani I."/>
            <person name="Stams A.J.M."/>
            <person name="Plugge C.M."/>
            <person name="Muyzer G."/>
            <person name="Kuever J."/>
            <person name="Parshina S.N."/>
            <person name="Ivanova A.E."/>
            <person name="Nazina T.N."/>
            <person name="Brambilla E."/>
            <person name="Spring S."/>
            <person name="Klenk H.-P."/>
            <person name="Woyke T."/>
        </authorList>
    </citation>
    <scope>NUCLEOTIDE SEQUENCE [LARGE SCALE GENOMIC DNA]</scope>
    <source>
        <strain evidence="4">ATCC 23193 / DSM 2154 / NCIB 8452 / DL</strain>
    </source>
</reference>
<proteinExistence type="predicted"/>
<feature type="transmembrane region" description="Helical" evidence="1">
    <location>
        <begin position="9"/>
        <end position="28"/>
    </location>
</feature>